<name>A0A521CWU4_9RHOB</name>
<gene>
    <name evidence="1" type="ORF">SAMN06265221_105218</name>
</gene>
<accession>A0A521CWU4</accession>
<keyword evidence="2" id="KW-1185">Reference proteome</keyword>
<protein>
    <submittedName>
        <fullName evidence="1">Uncharacterized protein</fullName>
    </submittedName>
</protein>
<evidence type="ECO:0000313" key="2">
    <source>
        <dbReference type="Proteomes" id="UP000319014"/>
    </source>
</evidence>
<dbReference type="RefSeq" id="WP_142662753.1">
    <property type="nucleotide sequence ID" value="NZ_FXTK01000005.1"/>
</dbReference>
<dbReference type="EMBL" id="FXTK01000005">
    <property type="protein sequence ID" value="SMO63882.1"/>
    <property type="molecule type" value="Genomic_DNA"/>
</dbReference>
<sequence>MTFTLYGKPNEQLRLVAFSTEQRGGKRTITIEVEAASAYHVSFALECLDRVQQGQTDPTEGEA</sequence>
<dbReference type="OrthoDB" id="9987722at2"/>
<proteinExistence type="predicted"/>
<dbReference type="AlphaFoldDB" id="A0A521CWU4"/>
<reference evidence="1 2" key="1">
    <citation type="submission" date="2017-05" db="EMBL/GenBank/DDBJ databases">
        <authorList>
            <person name="Varghese N."/>
            <person name="Submissions S."/>
        </authorList>
    </citation>
    <scope>NUCLEOTIDE SEQUENCE [LARGE SCALE GENOMIC DNA]</scope>
    <source>
        <strain evidence="1 2">DSM 100094</strain>
    </source>
</reference>
<dbReference type="Proteomes" id="UP000319014">
    <property type="component" value="Unassembled WGS sequence"/>
</dbReference>
<organism evidence="1 2">
    <name type="scientific">Paracoccus laeviglucosivorans</name>
    <dbReference type="NCBI Taxonomy" id="1197861"/>
    <lineage>
        <taxon>Bacteria</taxon>
        <taxon>Pseudomonadati</taxon>
        <taxon>Pseudomonadota</taxon>
        <taxon>Alphaproteobacteria</taxon>
        <taxon>Rhodobacterales</taxon>
        <taxon>Paracoccaceae</taxon>
        <taxon>Paracoccus</taxon>
    </lineage>
</organism>
<evidence type="ECO:0000313" key="1">
    <source>
        <dbReference type="EMBL" id="SMO63882.1"/>
    </source>
</evidence>